<protein>
    <submittedName>
        <fullName evidence="2">Membrane protein</fullName>
    </submittedName>
</protein>
<evidence type="ECO:0000313" key="2">
    <source>
        <dbReference type="EMBL" id="EYA12245.1"/>
    </source>
</evidence>
<dbReference type="EMBL" id="JGEA01000041">
    <property type="protein sequence ID" value="EYA12245.1"/>
    <property type="molecule type" value="Genomic_DNA"/>
</dbReference>
<evidence type="ECO:0000256" key="1">
    <source>
        <dbReference type="SAM" id="Phobius"/>
    </source>
</evidence>
<keyword evidence="1" id="KW-0812">Transmembrane</keyword>
<evidence type="ECO:0000313" key="3">
    <source>
        <dbReference type="Proteomes" id="UP000022433"/>
    </source>
</evidence>
<comment type="caution">
    <text evidence="2">The sequence shown here is derived from an EMBL/GenBank/DDBJ whole genome shotgun (WGS) entry which is preliminary data.</text>
</comment>
<organism evidence="2 3">
    <name type="scientific">Bacteroides fragilis str. 1007-1-F #10</name>
    <dbReference type="NCBI Taxonomy" id="1339295"/>
    <lineage>
        <taxon>Bacteria</taxon>
        <taxon>Pseudomonadati</taxon>
        <taxon>Bacteroidota</taxon>
        <taxon>Bacteroidia</taxon>
        <taxon>Bacteroidales</taxon>
        <taxon>Bacteroidaceae</taxon>
        <taxon>Bacteroides</taxon>
    </lineage>
</organism>
<gene>
    <name evidence="2" type="ORF">M104_4718</name>
</gene>
<name>A0AAN4SGF1_BACFG</name>
<dbReference type="AlphaFoldDB" id="A0AAN4SGF1"/>
<keyword evidence="1" id="KW-1133">Transmembrane helix</keyword>
<proteinExistence type="predicted"/>
<reference evidence="2 3" key="1">
    <citation type="submission" date="2014-02" db="EMBL/GenBank/DDBJ databases">
        <authorList>
            <person name="Sears C."/>
            <person name="Carroll K."/>
            <person name="Sack B.R."/>
            <person name="Qadri F."/>
            <person name="Myers L.L."/>
            <person name="Chung G.-T."/>
            <person name="Escheverria P."/>
            <person name="Fraser C.M."/>
            <person name="Sadzewicz L."/>
            <person name="Shefchek K.A."/>
            <person name="Tallon L."/>
            <person name="Das S.P."/>
            <person name="Daugherty S."/>
            <person name="Mongodin E.F."/>
        </authorList>
    </citation>
    <scope>NUCLEOTIDE SEQUENCE [LARGE SCALE GENOMIC DNA]</scope>
    <source>
        <strain evidence="2 3">1007-1-F #10</strain>
    </source>
</reference>
<sequence>MKIDVFVYLFIEVLKYLQMICFAVRLMVLAFELLCVV</sequence>
<dbReference type="Proteomes" id="UP000022433">
    <property type="component" value="Unassembled WGS sequence"/>
</dbReference>
<feature type="transmembrane region" description="Helical" evidence="1">
    <location>
        <begin position="16"/>
        <end position="36"/>
    </location>
</feature>
<accession>A0AAN4SGF1</accession>
<keyword evidence="1" id="KW-0472">Membrane</keyword>